<dbReference type="RefSeq" id="WP_094853241.1">
    <property type="nucleotide sequence ID" value="NZ_NEVM01000002.1"/>
</dbReference>
<keyword evidence="2" id="KW-1185">Reference proteome</keyword>
<organism evidence="1 2">
    <name type="scientific">Bordetella genomosp. 10</name>
    <dbReference type="NCBI Taxonomy" id="1416804"/>
    <lineage>
        <taxon>Bacteria</taxon>
        <taxon>Pseudomonadati</taxon>
        <taxon>Pseudomonadota</taxon>
        <taxon>Betaproteobacteria</taxon>
        <taxon>Burkholderiales</taxon>
        <taxon>Alcaligenaceae</taxon>
        <taxon>Bordetella</taxon>
    </lineage>
</organism>
<dbReference type="Proteomes" id="UP000216020">
    <property type="component" value="Unassembled WGS sequence"/>
</dbReference>
<evidence type="ECO:0000313" key="1">
    <source>
        <dbReference type="EMBL" id="OZI34242.1"/>
    </source>
</evidence>
<dbReference type="EMBL" id="NEVM01000002">
    <property type="protein sequence ID" value="OZI34242.1"/>
    <property type="molecule type" value="Genomic_DNA"/>
</dbReference>
<reference evidence="2" key="1">
    <citation type="submission" date="2017-05" db="EMBL/GenBank/DDBJ databases">
        <title>Complete and WGS of Bordetella genogroups.</title>
        <authorList>
            <person name="Spilker T."/>
            <person name="Lipuma J."/>
        </authorList>
    </citation>
    <scope>NUCLEOTIDE SEQUENCE [LARGE SCALE GENOMIC DNA]</scope>
    <source>
        <strain evidence="2">AU16122</strain>
    </source>
</reference>
<dbReference type="SUPFAM" id="SSF54637">
    <property type="entry name" value="Thioesterase/thiol ester dehydrase-isomerase"/>
    <property type="match status" value="1"/>
</dbReference>
<sequence length="171" mass="19285">MDGIRKPAQVYFDDVAEGFELPPLRKGPLTTVHLMRWSAAMENWHKIHYDHPFAVGHDRLPGLLVNGSFKQQFILQHLKDFAGLAGWAWKARFQFRAMDVAGTTLDVWARVKRRIPMDDYGLVELDLGIRNQDGHESTPGEGLVALPYRGRGAVPYPFVPPAGDPWARRAG</sequence>
<dbReference type="AlphaFoldDB" id="A0A261SBA9"/>
<gene>
    <name evidence="1" type="ORF">CAL29_11915</name>
</gene>
<evidence type="ECO:0000313" key="2">
    <source>
        <dbReference type="Proteomes" id="UP000216020"/>
    </source>
</evidence>
<name>A0A261SBA9_9BORD</name>
<proteinExistence type="predicted"/>
<accession>A0A261SBA9</accession>
<comment type="caution">
    <text evidence="1">The sequence shown here is derived from an EMBL/GenBank/DDBJ whole genome shotgun (WGS) entry which is preliminary data.</text>
</comment>
<dbReference type="InterPro" id="IPR029069">
    <property type="entry name" value="HotDog_dom_sf"/>
</dbReference>
<protein>
    <submittedName>
        <fullName evidence="1">Acyl dehydratase</fullName>
    </submittedName>
</protein>
<dbReference type="OrthoDB" id="9774179at2"/>
<dbReference type="Gene3D" id="3.10.129.10">
    <property type="entry name" value="Hotdog Thioesterase"/>
    <property type="match status" value="1"/>
</dbReference>